<dbReference type="EMBL" id="KU521356">
    <property type="protein sequence ID" value="ANM45076.1"/>
    <property type="molecule type" value="Genomic_DNA"/>
</dbReference>
<accession>A0A192Y7X7</accession>
<protein>
    <submittedName>
        <fullName evidence="1">Uncharacterized protein</fullName>
    </submittedName>
</protein>
<reference evidence="1 2" key="1">
    <citation type="journal article" date="2016" name="Sci. Rep.">
        <title>A proposed integrated approach for the preclinical evaluation of phage therapy in Pseudomonas infections.</title>
        <authorList>
            <person name="Danis-Wlodarczyk K."/>
            <person name="Vandenheuvel D."/>
            <person name="Jang H.B."/>
            <person name="Briers Y."/>
            <person name="Olszak T."/>
            <person name="Arabski M."/>
            <person name="Wasik S."/>
            <person name="Drabik M."/>
            <person name="Higgins G."/>
            <person name="Tyrrell J."/>
            <person name="Harvey B.J."/>
            <person name="Noben J.P."/>
            <person name="Lavigne R."/>
            <person name="Drulis-Kawa Z."/>
        </authorList>
    </citation>
    <scope>NUCLEOTIDE SEQUENCE [LARGE SCALE GENOMIC DNA]</scope>
</reference>
<organism evidence="1 2">
    <name type="scientific">Pseudomonas phage KTN4</name>
    <dbReference type="NCBI Taxonomy" id="1862701"/>
    <lineage>
        <taxon>Viruses</taxon>
        <taxon>Duplodnaviria</taxon>
        <taxon>Heunggongvirae</taxon>
        <taxon>Uroviricota</taxon>
        <taxon>Caudoviricetes</taxon>
        <taxon>Chimalliviridae</taxon>
        <taxon>Phikzvirus</taxon>
        <taxon>Phikzvirus phiKZ</taxon>
    </lineage>
</organism>
<sequence length="92" mass="10037">MSISDVVFEAAVKSGVSLEHLGKEEPILKIRSVKESDGWDIILYYPGKITKTVKLLSSDVAGSDASKFIEHVFGDVQFAKEAVRNAEGIVIK</sequence>
<evidence type="ECO:0000313" key="2">
    <source>
        <dbReference type="Proteomes" id="UP000224336"/>
    </source>
</evidence>
<dbReference type="Proteomes" id="UP000224336">
    <property type="component" value="Segment"/>
</dbReference>
<name>A0A192Y7X7_9CAUD</name>
<gene>
    <name evidence="1" type="ORF">KTN4_318</name>
</gene>
<proteinExistence type="predicted"/>
<evidence type="ECO:0000313" key="1">
    <source>
        <dbReference type="EMBL" id="ANM45076.1"/>
    </source>
</evidence>